<keyword evidence="5" id="KW-0964">Secreted</keyword>
<evidence type="ECO:0000256" key="11">
    <source>
        <dbReference type="ARBA" id="ARBA00023034"/>
    </source>
</evidence>
<reference evidence="20" key="2">
    <citation type="submission" date="2024-04" db="UniProtKB">
        <authorList>
            <consortium name="Ensembl"/>
        </authorList>
    </citation>
    <scope>IDENTIFICATION</scope>
</reference>
<feature type="binding site" evidence="17">
    <location>
        <position position="168"/>
    </location>
    <ligand>
        <name>substrate</name>
    </ligand>
</feature>
<dbReference type="InterPro" id="IPR001675">
    <property type="entry name" value="Glyco_trans_29"/>
</dbReference>
<dbReference type="PIRSF" id="PIRSF005557">
    <property type="entry name" value="Sialyl_trans"/>
    <property type="match status" value="1"/>
</dbReference>
<comment type="pathway">
    <text evidence="3">Protein modification; protein glycosylation.</text>
</comment>
<evidence type="ECO:0000256" key="6">
    <source>
        <dbReference type="ARBA" id="ARBA00022676"/>
    </source>
</evidence>
<dbReference type="GO" id="GO:1901137">
    <property type="term" value="P:carbohydrate derivative biosynthetic process"/>
    <property type="evidence" value="ECO:0007669"/>
    <property type="project" value="UniProtKB-ARBA"/>
</dbReference>
<dbReference type="Ensembl" id="ENSGACT00000000308.1">
    <property type="protein sequence ID" value="ENSGACP00000000308.1"/>
    <property type="gene ID" value="ENSGACG00000000241.1"/>
</dbReference>
<evidence type="ECO:0000256" key="10">
    <source>
        <dbReference type="ARBA" id="ARBA00022989"/>
    </source>
</evidence>
<dbReference type="Gene3D" id="3.90.1480.20">
    <property type="entry name" value="Glycosyl transferase family 29"/>
    <property type="match status" value="1"/>
</dbReference>
<dbReference type="eggNOG" id="KOG2692">
    <property type="taxonomic scope" value="Eukaryota"/>
</dbReference>
<keyword evidence="19" id="KW-0732">Signal</keyword>
<keyword evidence="11" id="KW-0333">Golgi apparatus</keyword>
<reference evidence="20" key="1">
    <citation type="submission" date="2006-01" db="EMBL/GenBank/DDBJ databases">
        <authorList>
            <person name="Lindblad-Toh K."/>
            <person name="Mauceli E."/>
            <person name="Grabherr M."/>
            <person name="Chang J.L."/>
            <person name="Lander E.S."/>
        </authorList>
    </citation>
    <scope>NUCLEOTIDE SEQUENCE [LARGE SCALE GENOMIC DNA]</scope>
</reference>
<keyword evidence="10" id="KW-1133">Transmembrane helix</keyword>
<dbReference type="OMA" id="LEQRSCA"/>
<organism evidence="20">
    <name type="scientific">Gasterosteus aculeatus</name>
    <name type="common">Three-spined stickleback</name>
    <dbReference type="NCBI Taxonomy" id="69293"/>
    <lineage>
        <taxon>Eukaryota</taxon>
        <taxon>Metazoa</taxon>
        <taxon>Chordata</taxon>
        <taxon>Craniata</taxon>
        <taxon>Vertebrata</taxon>
        <taxon>Euteleostomi</taxon>
        <taxon>Actinopterygii</taxon>
        <taxon>Neopterygii</taxon>
        <taxon>Teleostei</taxon>
        <taxon>Neoteleostei</taxon>
        <taxon>Acanthomorphata</taxon>
        <taxon>Eupercaria</taxon>
        <taxon>Perciformes</taxon>
        <taxon>Cottioidei</taxon>
        <taxon>Gasterosteales</taxon>
        <taxon>Gasterosteidae</taxon>
        <taxon>Gasterosteus</taxon>
    </lineage>
</organism>
<feature type="binding site" evidence="17">
    <location>
        <position position="227"/>
    </location>
    <ligand>
        <name>substrate</name>
    </ligand>
</feature>
<keyword evidence="6" id="KW-0328">Glycosyltransferase</keyword>
<evidence type="ECO:0000256" key="2">
    <source>
        <dbReference type="ARBA" id="ARBA00004613"/>
    </source>
</evidence>
<dbReference type="InterPro" id="IPR038578">
    <property type="entry name" value="GT29-like_sf"/>
</dbReference>
<evidence type="ECO:0000313" key="20">
    <source>
        <dbReference type="Ensembl" id="ENSGACP00000000308.1"/>
    </source>
</evidence>
<feature type="binding site" evidence="17">
    <location>
        <position position="269"/>
    </location>
    <ligand>
        <name>substrate</name>
    </ligand>
</feature>
<dbReference type="STRING" id="69293.ENSGACP00000000308"/>
<name>G3N4T8_GASAC</name>
<keyword evidence="12" id="KW-0472">Membrane</keyword>
<comment type="similarity">
    <text evidence="4">Belongs to the glycosyltransferase 29 family.</text>
</comment>
<dbReference type="Bgee" id="ENSGACG00000000241">
    <property type="expression patterns" value="Expressed in intestinal epithelial cell and 1 other cell type or tissue"/>
</dbReference>
<dbReference type="GO" id="GO:0097503">
    <property type="term" value="P:sialylation"/>
    <property type="evidence" value="ECO:0007669"/>
    <property type="project" value="TreeGrafter"/>
</dbReference>
<evidence type="ECO:0000256" key="12">
    <source>
        <dbReference type="ARBA" id="ARBA00023136"/>
    </source>
</evidence>
<feature type="binding site" evidence="17">
    <location>
        <position position="145"/>
    </location>
    <ligand>
        <name>substrate</name>
    </ligand>
</feature>
<evidence type="ECO:0000256" key="9">
    <source>
        <dbReference type="ARBA" id="ARBA00022968"/>
    </source>
</evidence>
<sequence>VKRKRLRVTWTGCFFFFTKILISQQTEGKPTTWQVSGVQTSTRLARLGTNFQRSLEQRSCACDRCLFENDTLAIERLRKFPQPFLSSNYSLPEEDFKWWRVIQRGGGTISEYRRNMSRVFQLIPDNPPLEASIPGRCRTCAVVGNSRNLLKSHYGPFIDFQDYVIRINRGRSKGFEADVGNRTTHHVMYLESASQLDNTTRPVLFTFKMRDLEWITRVLSTQPSGKYSTIKTLYAPEVMVDKAMVLNPAFMRNIHQVWLQKKGAYASTGFMALALALHICDEVHVFGFGADSDGNWSHYWDKVPNKKIKTGGHPGKVEYEMIEELASHQVLKFYKGW</sequence>
<dbReference type="GO" id="GO:0005576">
    <property type="term" value="C:extracellular region"/>
    <property type="evidence" value="ECO:0007669"/>
    <property type="project" value="UniProtKB-SubCell"/>
</dbReference>
<evidence type="ECO:0000256" key="17">
    <source>
        <dbReference type="PIRSR" id="PIRSR005557-1"/>
    </source>
</evidence>
<feature type="disulfide bond" evidence="18">
    <location>
        <begin position="140"/>
        <end position="280"/>
    </location>
</feature>
<evidence type="ECO:0000256" key="4">
    <source>
        <dbReference type="ARBA" id="ARBA00006003"/>
    </source>
</evidence>
<proteinExistence type="inferred from homology"/>
<accession>G3N4T8</accession>
<feature type="binding site" evidence="17">
    <location>
        <position position="298"/>
    </location>
    <ligand>
        <name>substrate</name>
    </ligand>
</feature>
<feature type="binding site" evidence="17">
    <location>
        <position position="265"/>
    </location>
    <ligand>
        <name>substrate</name>
    </ligand>
</feature>
<keyword evidence="8" id="KW-0812">Transmembrane</keyword>
<dbReference type="InParanoid" id="G3N4T8"/>
<evidence type="ECO:0000256" key="8">
    <source>
        <dbReference type="ARBA" id="ARBA00022692"/>
    </source>
</evidence>
<dbReference type="GO" id="GO:0003836">
    <property type="term" value="F:beta-galactoside (CMP) alpha-2,3-sialyltransferase activity"/>
    <property type="evidence" value="ECO:0007669"/>
    <property type="project" value="UniProtKB-EC"/>
</dbReference>
<evidence type="ECO:0000256" key="15">
    <source>
        <dbReference type="ARBA" id="ARBA00042448"/>
    </source>
</evidence>
<dbReference type="GO" id="GO:0032580">
    <property type="term" value="C:Golgi cisterna membrane"/>
    <property type="evidence" value="ECO:0007669"/>
    <property type="project" value="UniProtKB-SubCell"/>
</dbReference>
<evidence type="ECO:0000256" key="1">
    <source>
        <dbReference type="ARBA" id="ARBA00004447"/>
    </source>
</evidence>
<dbReference type="Pfam" id="PF00777">
    <property type="entry name" value="Glyco_transf_29"/>
    <property type="match status" value="1"/>
</dbReference>
<feature type="binding site" evidence="17">
    <location>
        <position position="289"/>
    </location>
    <ligand>
        <name>substrate</name>
    </ligand>
</feature>
<feature type="signal peptide" evidence="19">
    <location>
        <begin position="1"/>
        <end position="28"/>
    </location>
</feature>
<dbReference type="FunFam" id="3.90.1480.20:FF:000015">
    <property type="entry name" value="Lactosylceramide alpha-2,3-sialyltransferase"/>
    <property type="match status" value="1"/>
</dbReference>
<keyword evidence="9" id="KW-0735">Signal-anchor</keyword>
<evidence type="ECO:0000256" key="16">
    <source>
        <dbReference type="ARBA" id="ARBA00042991"/>
    </source>
</evidence>
<dbReference type="PANTHER" id="PTHR46032:SF2">
    <property type="entry name" value="GAL BETA 1,3-GALNAC ALPHA-2,3-SIALYL TRANSFERASE-RELATED"/>
    <property type="match status" value="1"/>
</dbReference>
<dbReference type="EC" id="2.4.3.4" evidence="14"/>
<evidence type="ECO:0000256" key="18">
    <source>
        <dbReference type="PIRSR" id="PIRSR005557-2"/>
    </source>
</evidence>
<protein>
    <recommendedName>
        <fullName evidence="14">beta-galactoside alpha-2,3-sialyltransferase</fullName>
        <ecNumber evidence="14">2.4.3.4</ecNumber>
    </recommendedName>
    <alternativeName>
        <fullName evidence="16">Gal-NAc6S</fullName>
    </alternativeName>
    <alternativeName>
        <fullName evidence="15">Gal-beta-1,3-GalNAc-alpha-2,3-sialyltransferase</fullName>
    </alternativeName>
</protein>
<dbReference type="InterPro" id="IPR051757">
    <property type="entry name" value="Beta-gal_alpha2-3_sialyltrans"/>
</dbReference>
<comment type="subcellular location">
    <subcellularLocation>
        <location evidence="1">Golgi apparatus</location>
        <location evidence="1">Golgi stack membrane</location>
        <topology evidence="1">Single-pass type II membrane protein</topology>
    </subcellularLocation>
    <subcellularLocation>
        <location evidence="2">Secreted</location>
    </subcellularLocation>
</comment>
<keyword evidence="7" id="KW-0808">Transferase</keyword>
<dbReference type="PANTHER" id="PTHR46032">
    <property type="entry name" value="ALPHA-2,3-SIALYLTRANSFERASE ST3GAL I ISOFORM X1"/>
    <property type="match status" value="1"/>
</dbReference>
<feature type="binding site" evidence="17">
    <location>
        <position position="103"/>
    </location>
    <ligand>
        <name>substrate</name>
    </ligand>
</feature>
<evidence type="ECO:0000256" key="3">
    <source>
        <dbReference type="ARBA" id="ARBA00004922"/>
    </source>
</evidence>
<dbReference type="AlphaFoldDB" id="G3N4T8"/>
<evidence type="ECO:0000256" key="14">
    <source>
        <dbReference type="ARBA" id="ARBA00039107"/>
    </source>
</evidence>
<dbReference type="InterPro" id="IPR012163">
    <property type="entry name" value="Sialyl_trans"/>
</dbReference>
<feature type="chain" id="PRO_5003448134" description="beta-galactoside alpha-2,3-sialyltransferase" evidence="19">
    <location>
        <begin position="29"/>
        <end position="337"/>
    </location>
</feature>
<evidence type="ECO:0000256" key="13">
    <source>
        <dbReference type="ARBA" id="ARBA00023180"/>
    </source>
</evidence>
<evidence type="ECO:0000256" key="5">
    <source>
        <dbReference type="ARBA" id="ARBA00022525"/>
    </source>
</evidence>
<keyword evidence="13" id="KW-0325">Glycoprotein</keyword>
<evidence type="ECO:0000256" key="7">
    <source>
        <dbReference type="ARBA" id="ARBA00022679"/>
    </source>
</evidence>
<feature type="binding site" evidence="17">
    <location>
        <position position="313"/>
    </location>
    <ligand>
        <name>substrate</name>
    </ligand>
</feature>
<evidence type="ECO:0000256" key="19">
    <source>
        <dbReference type="SAM" id="SignalP"/>
    </source>
</evidence>